<dbReference type="EMBL" id="CBWK010000714">
    <property type="protein sequence ID" value="CDL11848.1"/>
    <property type="molecule type" value="Genomic_DNA"/>
</dbReference>
<dbReference type="Gene3D" id="1.10.10.10">
    <property type="entry name" value="Winged helix-like DNA-binding domain superfamily/Winged helix DNA-binding domain"/>
    <property type="match status" value="1"/>
</dbReference>
<protein>
    <submittedName>
        <fullName evidence="6">N-3-oxohexanoyl-L-homoserine lactone quorum-sensing transcriptional activator @ N-3-oxooctanoyl-L-homoserine lactone quorum-sensing transcriptional activator</fullName>
    </submittedName>
</protein>
<comment type="caution">
    <text evidence="6">The sequence shown here is derived from an EMBL/GenBank/DDBJ whole genome shotgun (WGS) entry which is preliminary data.</text>
</comment>
<dbReference type="Pfam" id="PF03472">
    <property type="entry name" value="Autoind_bind"/>
    <property type="match status" value="1"/>
</dbReference>
<keyword evidence="3" id="KW-0010">Activator</keyword>
<dbReference type="PRINTS" id="PR00038">
    <property type="entry name" value="HTHLUXR"/>
</dbReference>
<dbReference type="InterPro" id="IPR036388">
    <property type="entry name" value="WH-like_DNA-bd_sf"/>
</dbReference>
<organism evidence="6 7">
    <name type="scientific">Klebsiella pneumoniae IS43</name>
    <dbReference type="NCBI Taxonomy" id="1432552"/>
    <lineage>
        <taxon>Bacteria</taxon>
        <taxon>Pseudomonadati</taxon>
        <taxon>Pseudomonadota</taxon>
        <taxon>Gammaproteobacteria</taxon>
        <taxon>Enterobacterales</taxon>
        <taxon>Enterobacteriaceae</taxon>
        <taxon>Klebsiella/Raoultella group</taxon>
        <taxon>Klebsiella</taxon>
        <taxon>Klebsiella pneumoniae complex</taxon>
    </lineage>
</organism>
<proteinExistence type="predicted"/>
<dbReference type="PANTHER" id="PTHR44688:SF16">
    <property type="entry name" value="DNA-BINDING TRANSCRIPTIONAL ACTIVATOR DEVR_DOSR"/>
    <property type="match status" value="1"/>
</dbReference>
<dbReference type="SMART" id="SM00421">
    <property type="entry name" value="HTH_LUXR"/>
    <property type="match status" value="1"/>
</dbReference>
<dbReference type="Proteomes" id="UP000019183">
    <property type="component" value="Unassembled WGS sequence"/>
</dbReference>
<reference evidence="6" key="1">
    <citation type="submission" date="2013-10" db="EMBL/GenBank/DDBJ databases">
        <title>Antibiotic resistance diversity of beta-lactamase producers in the General Hospital Vienna.</title>
        <authorList>
            <person name="Barisic I."/>
            <person name="Mitteregger D."/>
            <person name="Hirschl A.M."/>
            <person name="Noehammer C."/>
            <person name="Wiesinger-Mayr H."/>
        </authorList>
    </citation>
    <scope>NUCLEOTIDE SEQUENCE [LARGE SCALE GENOMIC DNA]</scope>
    <source>
        <strain evidence="6">IS43</strain>
    </source>
</reference>
<keyword evidence="7" id="KW-1185">Reference proteome</keyword>
<dbReference type="PROSITE" id="PS50043">
    <property type="entry name" value="HTH_LUXR_2"/>
    <property type="match status" value="1"/>
</dbReference>
<dbReference type="PROSITE" id="PS00622">
    <property type="entry name" value="HTH_LUXR_1"/>
    <property type="match status" value="1"/>
</dbReference>
<dbReference type="CDD" id="cd06170">
    <property type="entry name" value="LuxR_C_like"/>
    <property type="match status" value="1"/>
</dbReference>
<dbReference type="AlphaFoldDB" id="W1DR25"/>
<dbReference type="GO" id="GO:0003677">
    <property type="term" value="F:DNA binding"/>
    <property type="evidence" value="ECO:0007669"/>
    <property type="project" value="UniProtKB-KW"/>
</dbReference>
<dbReference type="InterPro" id="IPR005143">
    <property type="entry name" value="TF_LuxR_autoind-bd_dom"/>
</dbReference>
<name>W1DR25_KLEPN</name>
<keyword evidence="4" id="KW-0804">Transcription</keyword>
<keyword evidence="1" id="KW-0805">Transcription regulation</keyword>
<dbReference type="SUPFAM" id="SSF75516">
    <property type="entry name" value="Pheromone-binding domain of LuxR-like quorum-sensing transcription factors"/>
    <property type="match status" value="1"/>
</dbReference>
<evidence type="ECO:0000256" key="3">
    <source>
        <dbReference type="ARBA" id="ARBA00023159"/>
    </source>
</evidence>
<dbReference type="NCBIfam" id="NF007561">
    <property type="entry name" value="PRK10188.1"/>
    <property type="match status" value="1"/>
</dbReference>
<sequence length="281" mass="32685">MASLQTNKCDSYDIFIHINKIYVLVFCIYNNDYQSGVICTAMRDNDFFSWRRDMLHQFQSMATGEEVYNLLQRETEALEYDYYTLCVRHPVPFTRPRVTFQSTYPRAWMSHYQAENYFAIDPVLRPENFMRGHLPWNDSLFRDAPALWDGARDHGLQKGVTQCLTLPNHAQGFLSVSANNRLPGGYPEDELELRLRTLTELSLLTLLRLEDEMVMPPEMKFSRRELEILKWTAEGKTSAEVAMILSISENTVNFHQKNMQRKFNAPNKTQIACYAVATGLI</sequence>
<dbReference type="InterPro" id="IPR036693">
    <property type="entry name" value="TF_LuxR_autoind-bd_dom_sf"/>
</dbReference>
<evidence type="ECO:0000313" key="7">
    <source>
        <dbReference type="Proteomes" id="UP000019183"/>
    </source>
</evidence>
<keyword evidence="2" id="KW-0238">DNA-binding</keyword>
<dbReference type="Pfam" id="PF00196">
    <property type="entry name" value="GerE"/>
    <property type="match status" value="1"/>
</dbReference>
<evidence type="ECO:0000259" key="5">
    <source>
        <dbReference type="PROSITE" id="PS50043"/>
    </source>
</evidence>
<dbReference type="SMR" id="W1DR25"/>
<evidence type="ECO:0000256" key="2">
    <source>
        <dbReference type="ARBA" id="ARBA00023125"/>
    </source>
</evidence>
<dbReference type="eggNOG" id="COG2771">
    <property type="taxonomic scope" value="Bacteria"/>
</dbReference>
<feature type="domain" description="HTH luxR-type" evidence="5">
    <location>
        <begin position="214"/>
        <end position="279"/>
    </location>
</feature>
<dbReference type="InterPro" id="IPR000792">
    <property type="entry name" value="Tscrpt_reg_LuxR_C"/>
</dbReference>
<dbReference type="SUPFAM" id="SSF46894">
    <property type="entry name" value="C-terminal effector domain of the bipartite response regulators"/>
    <property type="match status" value="1"/>
</dbReference>
<evidence type="ECO:0000313" key="6">
    <source>
        <dbReference type="EMBL" id="CDL11848.1"/>
    </source>
</evidence>
<dbReference type="InterPro" id="IPR016032">
    <property type="entry name" value="Sig_transdc_resp-reg_C-effctor"/>
</dbReference>
<evidence type="ECO:0000256" key="1">
    <source>
        <dbReference type="ARBA" id="ARBA00023015"/>
    </source>
</evidence>
<dbReference type="Gene3D" id="3.30.450.80">
    <property type="entry name" value="Transcription factor LuxR-like, autoinducer-binding domain"/>
    <property type="match status" value="1"/>
</dbReference>
<dbReference type="PANTHER" id="PTHR44688">
    <property type="entry name" value="DNA-BINDING TRANSCRIPTIONAL ACTIVATOR DEVR_DOSR"/>
    <property type="match status" value="1"/>
</dbReference>
<dbReference type="FunFam" id="1.10.10.10:FF:000297">
    <property type="entry name" value="DNA-binding transcriptional activator SdiA"/>
    <property type="match status" value="1"/>
</dbReference>
<accession>W1DR25</accession>
<evidence type="ECO:0000256" key="4">
    <source>
        <dbReference type="ARBA" id="ARBA00023163"/>
    </source>
</evidence>
<dbReference type="GO" id="GO:0045893">
    <property type="term" value="P:positive regulation of DNA-templated transcription"/>
    <property type="evidence" value="ECO:0007669"/>
    <property type="project" value="UniProtKB-ARBA"/>
</dbReference>